<organism evidence="10 11">
    <name type="scientific">Streptomyces benahoarensis</name>
    <dbReference type="NCBI Taxonomy" id="2595054"/>
    <lineage>
        <taxon>Bacteria</taxon>
        <taxon>Bacillati</taxon>
        <taxon>Actinomycetota</taxon>
        <taxon>Actinomycetes</taxon>
        <taxon>Kitasatosporales</taxon>
        <taxon>Streptomycetaceae</taxon>
        <taxon>Streptomyces</taxon>
    </lineage>
</organism>
<dbReference type="FunFam" id="1.20.140.10:FF:000001">
    <property type="entry name" value="Acyl-CoA dehydrogenase"/>
    <property type="match status" value="1"/>
</dbReference>
<dbReference type="InterPro" id="IPR013786">
    <property type="entry name" value="AcylCoA_DH/ox_N"/>
</dbReference>
<evidence type="ECO:0000313" key="11">
    <source>
        <dbReference type="Proteomes" id="UP000320888"/>
    </source>
</evidence>
<dbReference type="GO" id="GO:0050660">
    <property type="term" value="F:flavin adenine dinucleotide binding"/>
    <property type="evidence" value="ECO:0007669"/>
    <property type="project" value="InterPro"/>
</dbReference>
<dbReference type="InterPro" id="IPR006091">
    <property type="entry name" value="Acyl-CoA_Oxase/DH_mid-dom"/>
</dbReference>
<name>A0A553ZNV8_9ACTN</name>
<dbReference type="InterPro" id="IPR009075">
    <property type="entry name" value="AcylCo_DH/oxidase_C"/>
</dbReference>
<dbReference type="PIRSF" id="PIRSF016578">
    <property type="entry name" value="HsaA"/>
    <property type="match status" value="1"/>
</dbReference>
<evidence type="ECO:0000313" key="10">
    <source>
        <dbReference type="EMBL" id="TSB43150.1"/>
    </source>
</evidence>
<dbReference type="Pfam" id="PF00441">
    <property type="entry name" value="Acyl-CoA_dh_1"/>
    <property type="match status" value="1"/>
</dbReference>
<dbReference type="SUPFAM" id="SSF56645">
    <property type="entry name" value="Acyl-CoA dehydrogenase NM domain-like"/>
    <property type="match status" value="1"/>
</dbReference>
<dbReference type="SUPFAM" id="SSF47203">
    <property type="entry name" value="Acyl-CoA dehydrogenase C-terminal domain-like"/>
    <property type="match status" value="1"/>
</dbReference>
<reference evidence="10 11" key="1">
    <citation type="submission" date="2019-07" db="EMBL/GenBank/DDBJ databases">
        <title>Draft genome for Streptomyces benahoarensis MZ03-48.</title>
        <authorList>
            <person name="Gonzalez-Pimentel J.L."/>
        </authorList>
    </citation>
    <scope>NUCLEOTIDE SEQUENCE [LARGE SCALE GENOMIC DNA]</scope>
    <source>
        <strain evidence="10 11">MZ03-48</strain>
    </source>
</reference>
<comment type="caution">
    <text evidence="10">The sequence shown here is derived from an EMBL/GenBank/DDBJ whole genome shotgun (WGS) entry which is preliminary data.</text>
</comment>
<dbReference type="PROSITE" id="PS00073">
    <property type="entry name" value="ACYL_COA_DH_2"/>
    <property type="match status" value="1"/>
</dbReference>
<gene>
    <name evidence="10" type="ORF">FNZ23_06130</name>
</gene>
<protein>
    <submittedName>
        <fullName evidence="10">Acyl-CoA dehydrogenase</fullName>
    </submittedName>
</protein>
<feature type="domain" description="Acyl-CoA oxidase/dehydrogenase middle" evidence="8">
    <location>
        <begin position="124"/>
        <end position="222"/>
    </location>
</feature>
<comment type="cofactor">
    <cofactor evidence="1 6">
        <name>FAD</name>
        <dbReference type="ChEBI" id="CHEBI:57692"/>
    </cofactor>
</comment>
<dbReference type="PANTHER" id="PTHR43884">
    <property type="entry name" value="ACYL-COA DEHYDROGENASE"/>
    <property type="match status" value="1"/>
</dbReference>
<proteinExistence type="inferred from homology"/>
<dbReference type="RefSeq" id="WP_143940142.1">
    <property type="nucleotide sequence ID" value="NZ_VKLS01000039.1"/>
</dbReference>
<feature type="domain" description="Acyl-CoA dehydrogenase/oxidase N-terminal" evidence="9">
    <location>
        <begin position="9"/>
        <end position="120"/>
    </location>
</feature>
<evidence type="ECO:0000256" key="5">
    <source>
        <dbReference type="ARBA" id="ARBA00023002"/>
    </source>
</evidence>
<dbReference type="OrthoDB" id="8876745at2"/>
<evidence type="ECO:0000256" key="1">
    <source>
        <dbReference type="ARBA" id="ARBA00001974"/>
    </source>
</evidence>
<comment type="similarity">
    <text evidence="2 6">Belongs to the acyl-CoA dehydrogenase family.</text>
</comment>
<accession>A0A553ZNV8</accession>
<dbReference type="InterPro" id="IPR006089">
    <property type="entry name" value="Acyl-CoA_DH_CS"/>
</dbReference>
<evidence type="ECO:0000256" key="6">
    <source>
        <dbReference type="RuleBase" id="RU362125"/>
    </source>
</evidence>
<dbReference type="PANTHER" id="PTHR43884:SF12">
    <property type="entry name" value="ISOVALERYL-COA DEHYDROGENASE, MITOCHONDRIAL-RELATED"/>
    <property type="match status" value="1"/>
</dbReference>
<dbReference type="InterPro" id="IPR009100">
    <property type="entry name" value="AcylCoA_DH/oxidase_NM_dom_sf"/>
</dbReference>
<dbReference type="EMBL" id="VKLS01000039">
    <property type="protein sequence ID" value="TSB43150.1"/>
    <property type="molecule type" value="Genomic_DNA"/>
</dbReference>
<dbReference type="InterPro" id="IPR037069">
    <property type="entry name" value="AcylCoA_DH/ox_N_sf"/>
</dbReference>
<evidence type="ECO:0000256" key="3">
    <source>
        <dbReference type="ARBA" id="ARBA00022630"/>
    </source>
</evidence>
<keyword evidence="4 6" id="KW-0274">FAD</keyword>
<dbReference type="Pfam" id="PF02770">
    <property type="entry name" value="Acyl-CoA_dh_M"/>
    <property type="match status" value="1"/>
</dbReference>
<keyword evidence="5 6" id="KW-0560">Oxidoreductase</keyword>
<dbReference type="InterPro" id="IPR046373">
    <property type="entry name" value="Acyl-CoA_Oxase/DH_mid-dom_sf"/>
</dbReference>
<dbReference type="Gene3D" id="1.20.140.10">
    <property type="entry name" value="Butyryl-CoA Dehydrogenase, subunit A, domain 3"/>
    <property type="match status" value="1"/>
</dbReference>
<dbReference type="GO" id="GO:0003995">
    <property type="term" value="F:acyl-CoA dehydrogenase activity"/>
    <property type="evidence" value="ECO:0007669"/>
    <property type="project" value="InterPro"/>
</dbReference>
<evidence type="ECO:0000259" key="7">
    <source>
        <dbReference type="Pfam" id="PF00441"/>
    </source>
</evidence>
<keyword evidence="3 6" id="KW-0285">Flavoprotein</keyword>
<evidence type="ECO:0000256" key="2">
    <source>
        <dbReference type="ARBA" id="ARBA00009347"/>
    </source>
</evidence>
<evidence type="ECO:0000259" key="9">
    <source>
        <dbReference type="Pfam" id="PF02771"/>
    </source>
</evidence>
<feature type="domain" description="Acyl-CoA dehydrogenase/oxidase C-terminal" evidence="7">
    <location>
        <begin position="234"/>
        <end position="382"/>
    </location>
</feature>
<sequence length="385" mass="41802">MSLDHRLPDELEELRRTVEAFAHDVVAPQIGEYYEQHAFPYPIVREMGRMGLFGLPFPEEYGGMGGDYLALGIALEELARVDSSVAITLEAGVSLGAMPLYLFGTEEQKREWLPKLCSGETLGAFGLTEPDGGSDAGGTRTTAVRDGDSWVINGSKCFITNSGTDITGLVTVTAVTGRKPDGRPEISAIIVPSGTPGFTVAAPYSKVGWNASDTRELSFSDVRVPLANLVGEEGRGYAQFLRILDEGRIAIAALATGLAQGCVDESVKYARERHAFGKPIGSNQAIQFKLADMEMRAHTSRLAWRDAASRMVRGERFKKEAALAKLYSSEIAVTNAREATQIHGGYGFMNEYPVARMWRDSKILEIGEGTSEVQRMLIARELGVG</sequence>
<keyword evidence="11" id="KW-1185">Reference proteome</keyword>
<dbReference type="FunFam" id="1.10.540.10:FF:000002">
    <property type="entry name" value="Acyl-CoA dehydrogenase FadE19"/>
    <property type="match status" value="1"/>
</dbReference>
<dbReference type="PROSITE" id="PS00072">
    <property type="entry name" value="ACYL_COA_DH_1"/>
    <property type="match status" value="1"/>
</dbReference>
<dbReference type="Gene3D" id="2.40.110.10">
    <property type="entry name" value="Butyryl-CoA Dehydrogenase, subunit A, domain 2"/>
    <property type="match status" value="1"/>
</dbReference>
<evidence type="ECO:0000256" key="4">
    <source>
        <dbReference type="ARBA" id="ARBA00022827"/>
    </source>
</evidence>
<dbReference type="Gene3D" id="1.10.540.10">
    <property type="entry name" value="Acyl-CoA dehydrogenase/oxidase, N-terminal domain"/>
    <property type="match status" value="1"/>
</dbReference>
<evidence type="ECO:0000259" key="8">
    <source>
        <dbReference type="Pfam" id="PF02770"/>
    </source>
</evidence>
<dbReference type="Proteomes" id="UP000320888">
    <property type="component" value="Unassembled WGS sequence"/>
</dbReference>
<dbReference type="Pfam" id="PF02771">
    <property type="entry name" value="Acyl-CoA_dh_N"/>
    <property type="match status" value="1"/>
</dbReference>
<dbReference type="FunFam" id="2.40.110.10:FF:000009">
    <property type="entry name" value="Acyl-CoA dehydrogenase"/>
    <property type="match status" value="1"/>
</dbReference>
<dbReference type="InterPro" id="IPR036250">
    <property type="entry name" value="AcylCo_DH-like_C"/>
</dbReference>
<dbReference type="AlphaFoldDB" id="A0A553ZNV8"/>